<organism evidence="2">
    <name type="scientific">Dinorhynchus dybowskyi</name>
    <dbReference type="NCBI Taxonomy" id="2082689"/>
    <lineage>
        <taxon>Eukaryota</taxon>
        <taxon>Metazoa</taxon>
        <taxon>Ecdysozoa</taxon>
        <taxon>Arthropoda</taxon>
        <taxon>Hexapoda</taxon>
        <taxon>Insecta</taxon>
        <taxon>Pterygota</taxon>
        <taxon>Neoptera</taxon>
        <taxon>Paraneoptera</taxon>
        <taxon>Hemiptera</taxon>
        <taxon>Heteroptera</taxon>
        <taxon>Panheteroptera</taxon>
        <taxon>Pentatomomorpha</taxon>
        <taxon>Pentatomoidea</taxon>
        <taxon>Pentatomidae</taxon>
        <taxon>Asopinae</taxon>
        <taxon>Dinorhynchus</taxon>
    </lineage>
</organism>
<keyword evidence="1" id="KW-0472">Membrane</keyword>
<evidence type="ECO:0000313" key="2">
    <source>
        <dbReference type="EMBL" id="AVA07530.1"/>
    </source>
</evidence>
<dbReference type="AlphaFoldDB" id="A0A3G1NH28"/>
<dbReference type="EMBL" id="MG450552">
    <property type="protein sequence ID" value="AVA07530.1"/>
    <property type="molecule type" value="Genomic_DNA"/>
</dbReference>
<proteinExistence type="predicted"/>
<name>A0A3G1NH28_9HEMI</name>
<feature type="transmembrane region" description="Helical" evidence="1">
    <location>
        <begin position="6"/>
        <end position="26"/>
    </location>
</feature>
<dbReference type="CTD" id="4509"/>
<reference evidence="2" key="1">
    <citation type="journal article" date="2018" name="J. Insect Sci.">
        <title>Complete Mitochondrial Genome of Dinorhynchus dybowskyi (Hemiptera: Pentatomidae: Asopinae) and Phylogenetic Analysis of Pentatomomorpha Species.</title>
        <authorList>
            <person name="Zhao Q."/>
            <person name="Wang J."/>
            <person name="Wang M.Q."/>
            <person name="Cai B."/>
            <person name="Zhang H.F."/>
            <person name="Wei J.F."/>
        </authorList>
    </citation>
    <scope>NUCLEOTIDE SEQUENCE</scope>
</reference>
<sequence>MAPLWWEMLFMMFIMSFLMFNIMIYYNKESSMMIDVNKTPKSNNLTWLW</sequence>
<accession>A0A3G1NH28</accession>
<keyword evidence="2" id="KW-0496">Mitochondrion</keyword>
<keyword evidence="1" id="KW-0812">Transmembrane</keyword>
<keyword evidence="1" id="KW-1133">Transmembrane helix</keyword>
<gene>
    <name evidence="2" type="primary">ATP8</name>
</gene>
<dbReference type="RefSeq" id="YP_009485341.1">
    <property type="nucleotide sequence ID" value="NC_037724.1"/>
</dbReference>
<protein>
    <submittedName>
        <fullName evidence="2">ATP synthase F0 subunit 8</fullName>
    </submittedName>
</protein>
<geneLocation type="mitochondrion" evidence="2"/>
<evidence type="ECO:0000256" key="1">
    <source>
        <dbReference type="SAM" id="Phobius"/>
    </source>
</evidence>
<dbReference type="GeneID" id="36937115"/>